<dbReference type="InterPro" id="IPR003593">
    <property type="entry name" value="AAA+_ATPase"/>
</dbReference>
<evidence type="ECO:0000313" key="3">
    <source>
        <dbReference type="EMBL" id="SMY09960.1"/>
    </source>
</evidence>
<keyword evidence="4" id="KW-1185">Reference proteome</keyword>
<dbReference type="GO" id="GO:0009360">
    <property type="term" value="C:DNA polymerase III complex"/>
    <property type="evidence" value="ECO:0007669"/>
    <property type="project" value="TreeGrafter"/>
</dbReference>
<proteinExistence type="predicted"/>
<accession>A0A238LM92</accession>
<dbReference type="GO" id="GO:0003887">
    <property type="term" value="F:DNA-directed DNA polymerase activity"/>
    <property type="evidence" value="ECO:0007669"/>
    <property type="project" value="UniProtKB-EC"/>
</dbReference>
<dbReference type="PANTHER" id="PTHR11669">
    <property type="entry name" value="REPLICATION FACTOR C / DNA POLYMERASE III GAMMA-TAU SUBUNIT"/>
    <property type="match status" value="1"/>
</dbReference>
<feature type="region of interest" description="Disordered" evidence="1">
    <location>
        <begin position="1"/>
        <end position="21"/>
    </location>
</feature>
<dbReference type="SMART" id="SM00382">
    <property type="entry name" value="AAA"/>
    <property type="match status" value="1"/>
</dbReference>
<dbReference type="Gene3D" id="3.40.50.300">
    <property type="entry name" value="P-loop containing nucleotide triphosphate hydrolases"/>
    <property type="match status" value="1"/>
</dbReference>
<dbReference type="InterPro" id="IPR027417">
    <property type="entry name" value="P-loop_NTPase"/>
</dbReference>
<dbReference type="InterPro" id="IPR050238">
    <property type="entry name" value="DNA_Rep/Repair_Clamp_Loader"/>
</dbReference>
<evidence type="ECO:0000313" key="4">
    <source>
        <dbReference type="Proteomes" id="UP000201613"/>
    </source>
</evidence>
<organism evidence="3 4">
    <name type="scientific">Flavimaricola marinus</name>
    <dbReference type="NCBI Taxonomy" id="1819565"/>
    <lineage>
        <taxon>Bacteria</taxon>
        <taxon>Pseudomonadati</taxon>
        <taxon>Pseudomonadota</taxon>
        <taxon>Alphaproteobacteria</taxon>
        <taxon>Rhodobacterales</taxon>
        <taxon>Paracoccaceae</taxon>
        <taxon>Flavimaricola</taxon>
    </lineage>
</organism>
<gene>
    <name evidence="3" type="primary">holB</name>
    <name evidence="3" type="ORF">LOM8899_04134</name>
</gene>
<dbReference type="Pfam" id="PF13177">
    <property type="entry name" value="DNA_pol3_delta2"/>
    <property type="match status" value="1"/>
</dbReference>
<feature type="domain" description="AAA+ ATPase" evidence="2">
    <location>
        <begin position="45"/>
        <end position="206"/>
    </location>
</feature>
<dbReference type="EMBL" id="FXZK01000015">
    <property type="protein sequence ID" value="SMY09960.1"/>
    <property type="molecule type" value="Genomic_DNA"/>
</dbReference>
<dbReference type="RefSeq" id="WP_093994133.1">
    <property type="nucleotide sequence ID" value="NZ_FXZK01000015.1"/>
</dbReference>
<keyword evidence="3" id="KW-0548">Nucleotidyltransferase</keyword>
<sequence>MAKSEAPLPEPDRIPGAPHPRESLRLIGQTAAEEEFLTAYNSGRLHSGWLLTGPPGVGKATLAYRIAELLLSEQDANGLFGAAPPPASLQLDPDHPDARLIRADAHPRLFVLRRGPNSTGSNLATVISVEQTRDLKSFLHLSAADGGRRVVIIDTVDEMNRNAANALLKELEEPPERTTLLLLSHQPSGLLPTIRSRCRTLRLAPLPPANLAMALEDLGYHTDTPDALAVISGGSVGGAIRMLQSDGLSLYNSLVQLLSGLPRMDRPSAIKLSEACAGRGSENRFELTLNLIELLLSRAARSGLTGEPSSQGAPGEARLLASMAPHDHAARAWANLQQTLSARARHGKAVNLDPAALILDMLFRIEATAASFVSN</sequence>
<name>A0A238LM92_9RHOB</name>
<dbReference type="AlphaFoldDB" id="A0A238LM92"/>
<protein>
    <submittedName>
        <fullName evidence="3">DNA polymerase III subunit delta</fullName>
        <ecNumber evidence="3">2.7.7.7</ecNumber>
    </submittedName>
</protein>
<evidence type="ECO:0000256" key="1">
    <source>
        <dbReference type="SAM" id="MobiDB-lite"/>
    </source>
</evidence>
<dbReference type="EC" id="2.7.7.7" evidence="3"/>
<dbReference type="SUPFAM" id="SSF52540">
    <property type="entry name" value="P-loop containing nucleoside triphosphate hydrolases"/>
    <property type="match status" value="1"/>
</dbReference>
<dbReference type="PANTHER" id="PTHR11669:SF8">
    <property type="entry name" value="DNA POLYMERASE III SUBUNIT DELTA"/>
    <property type="match status" value="1"/>
</dbReference>
<dbReference type="GO" id="GO:0006261">
    <property type="term" value="P:DNA-templated DNA replication"/>
    <property type="evidence" value="ECO:0007669"/>
    <property type="project" value="TreeGrafter"/>
</dbReference>
<evidence type="ECO:0000259" key="2">
    <source>
        <dbReference type="SMART" id="SM00382"/>
    </source>
</evidence>
<dbReference type="OrthoDB" id="9811073at2"/>
<dbReference type="Proteomes" id="UP000201613">
    <property type="component" value="Unassembled WGS sequence"/>
</dbReference>
<reference evidence="3 4" key="1">
    <citation type="submission" date="2017-05" db="EMBL/GenBank/DDBJ databases">
        <authorList>
            <person name="Song R."/>
            <person name="Chenine A.L."/>
            <person name="Ruprecht R.M."/>
        </authorList>
    </citation>
    <scope>NUCLEOTIDE SEQUENCE [LARGE SCALE GENOMIC DNA]</scope>
    <source>
        <strain evidence="3 4">CECT 8899</strain>
    </source>
</reference>
<keyword evidence="3" id="KW-0808">Transferase</keyword>
<dbReference type="NCBIfam" id="NF005677">
    <property type="entry name" value="PRK07471.1"/>
    <property type="match status" value="1"/>
</dbReference>